<dbReference type="Proteomes" id="UP000056453">
    <property type="component" value="Unassembled WGS sequence"/>
</dbReference>
<evidence type="ECO:0000259" key="1">
    <source>
        <dbReference type="PROSITE" id="PS52039"/>
    </source>
</evidence>
<evidence type="ECO:0000313" key="2">
    <source>
        <dbReference type="EMBL" id="KVP98109.1"/>
    </source>
</evidence>
<dbReference type="RefSeq" id="WP_059954197.1">
    <property type="nucleotide sequence ID" value="NZ_LPBJ01000047.1"/>
</dbReference>
<dbReference type="InterPro" id="IPR013826">
    <property type="entry name" value="Topo_IA_cen_sub3"/>
</dbReference>
<dbReference type="InterPro" id="IPR013497">
    <property type="entry name" value="Topo_IA_cen"/>
</dbReference>
<evidence type="ECO:0000313" key="3">
    <source>
        <dbReference type="Proteomes" id="UP000056453"/>
    </source>
</evidence>
<name>A0AAW3MT75_9BURK</name>
<dbReference type="GO" id="GO:0043597">
    <property type="term" value="C:cytoplasmic replication fork"/>
    <property type="evidence" value="ECO:0007669"/>
    <property type="project" value="TreeGrafter"/>
</dbReference>
<dbReference type="AlphaFoldDB" id="A0AAW3MT75"/>
<dbReference type="GO" id="GO:0003917">
    <property type="term" value="F:DNA topoisomerase type I (single strand cut, ATP-independent) activity"/>
    <property type="evidence" value="ECO:0007669"/>
    <property type="project" value="InterPro"/>
</dbReference>
<dbReference type="InterPro" id="IPR023405">
    <property type="entry name" value="Topo_IA_core_domain"/>
</dbReference>
<dbReference type="GO" id="GO:0006265">
    <property type="term" value="P:DNA topological change"/>
    <property type="evidence" value="ECO:0007669"/>
    <property type="project" value="InterPro"/>
</dbReference>
<dbReference type="Pfam" id="PF01131">
    <property type="entry name" value="Topoisom_bac"/>
    <property type="match status" value="1"/>
</dbReference>
<feature type="domain" description="Topo IA-type catalytic" evidence="1">
    <location>
        <begin position="1"/>
        <end position="139"/>
    </location>
</feature>
<gene>
    <name evidence="2" type="ORF">WJ96_05935</name>
</gene>
<dbReference type="GO" id="GO:0006281">
    <property type="term" value="P:DNA repair"/>
    <property type="evidence" value="ECO:0007669"/>
    <property type="project" value="TreeGrafter"/>
</dbReference>
<protein>
    <recommendedName>
        <fullName evidence="1">Topo IA-type catalytic domain-containing protein</fullName>
    </recommendedName>
</protein>
<dbReference type="PANTHER" id="PTHR11390:SF21">
    <property type="entry name" value="DNA TOPOISOMERASE 3-ALPHA"/>
    <property type="match status" value="1"/>
</dbReference>
<keyword evidence="3" id="KW-1185">Reference proteome</keyword>
<dbReference type="GO" id="GO:0003677">
    <property type="term" value="F:DNA binding"/>
    <property type="evidence" value="ECO:0007669"/>
    <property type="project" value="InterPro"/>
</dbReference>
<dbReference type="GO" id="GO:0006310">
    <property type="term" value="P:DNA recombination"/>
    <property type="evidence" value="ECO:0007669"/>
    <property type="project" value="TreeGrafter"/>
</dbReference>
<reference evidence="2 3" key="1">
    <citation type="submission" date="2015-11" db="EMBL/GenBank/DDBJ databases">
        <title>Expanding the genomic diversity of Burkholderia species for the development of highly accurate diagnostics.</title>
        <authorList>
            <person name="Sahl J."/>
            <person name="Keim P."/>
            <person name="Wagner D."/>
        </authorList>
    </citation>
    <scope>NUCLEOTIDE SEQUENCE [LARGE SCALE GENOMIC DNA]</scope>
    <source>
        <strain evidence="2 3">MSMB1808WGS</strain>
    </source>
</reference>
<accession>A0AAW3MT75</accession>
<dbReference type="SUPFAM" id="SSF56712">
    <property type="entry name" value="Prokaryotic type I DNA topoisomerase"/>
    <property type="match status" value="1"/>
</dbReference>
<dbReference type="PROSITE" id="PS52039">
    <property type="entry name" value="TOPO_IA_2"/>
    <property type="match status" value="1"/>
</dbReference>
<dbReference type="Gene3D" id="1.10.290.10">
    <property type="entry name" value="Topoisomerase I, domain 4"/>
    <property type="match status" value="1"/>
</dbReference>
<dbReference type="PANTHER" id="PTHR11390">
    <property type="entry name" value="PROKARYOTIC DNA TOPOISOMERASE"/>
    <property type="match status" value="1"/>
</dbReference>
<proteinExistence type="predicted"/>
<dbReference type="EMBL" id="LPBJ01000047">
    <property type="protein sequence ID" value="KVP98109.1"/>
    <property type="molecule type" value="Genomic_DNA"/>
</dbReference>
<organism evidence="2 3">
    <name type="scientific">Burkholderia ubonensis</name>
    <dbReference type="NCBI Taxonomy" id="101571"/>
    <lineage>
        <taxon>Bacteria</taxon>
        <taxon>Pseudomonadati</taxon>
        <taxon>Pseudomonadota</taxon>
        <taxon>Betaproteobacteria</taxon>
        <taxon>Burkholderiales</taxon>
        <taxon>Burkholderiaceae</taxon>
        <taxon>Burkholderia</taxon>
        <taxon>Burkholderia cepacia complex</taxon>
    </lineage>
</organism>
<comment type="caution">
    <text evidence="2">The sequence shown here is derived from an EMBL/GenBank/DDBJ whole genome shotgun (WGS) entry which is preliminary data.</text>
</comment>
<dbReference type="InterPro" id="IPR000380">
    <property type="entry name" value="Topo_IA"/>
</dbReference>
<sequence length="139" mass="15359">MCNSEPRLAHTLFSIQREAAVRFRYDPAATLADLHVLYERGLVSYPRTECGYLPDDQFKAAGKLVKALRGVVRVEGAQSFTVNHKFKGPAWNDARVYEHHGISPTPAGTLALVGLSDAQVNLYLLVCEAFLKLFEAPPS</sequence>